<evidence type="ECO:0000313" key="3">
    <source>
        <dbReference type="Proteomes" id="UP000292052"/>
    </source>
</evidence>
<dbReference type="InterPro" id="IPR036397">
    <property type="entry name" value="RNaseH_sf"/>
</dbReference>
<dbReference type="GO" id="GO:0006313">
    <property type="term" value="P:DNA transposition"/>
    <property type="evidence" value="ECO:0007669"/>
    <property type="project" value="InterPro"/>
</dbReference>
<feature type="domain" description="Transposase Tc1-like" evidence="1">
    <location>
        <begin position="4"/>
        <end position="67"/>
    </location>
</feature>
<proteinExistence type="predicted"/>
<dbReference type="AlphaFoldDB" id="A0A482W3C3"/>
<dbReference type="Proteomes" id="UP000292052">
    <property type="component" value="Unassembled WGS sequence"/>
</dbReference>
<comment type="caution">
    <text evidence="2">The sequence shown here is derived from an EMBL/GenBank/DDBJ whole genome shotgun (WGS) entry which is preliminary data.</text>
</comment>
<dbReference type="STRING" id="1661398.A0A482W3C3"/>
<dbReference type="GO" id="GO:0015074">
    <property type="term" value="P:DNA integration"/>
    <property type="evidence" value="ECO:0007669"/>
    <property type="project" value="InterPro"/>
</dbReference>
<dbReference type="InterPro" id="IPR002492">
    <property type="entry name" value="Transposase_Tc1-like"/>
</dbReference>
<accession>A0A482W3C3</accession>
<dbReference type="OrthoDB" id="25402at2759"/>
<dbReference type="EMBL" id="QDEB01036690">
    <property type="protein sequence ID" value="RZC39177.1"/>
    <property type="molecule type" value="Genomic_DNA"/>
</dbReference>
<evidence type="ECO:0000259" key="1">
    <source>
        <dbReference type="Pfam" id="PF01498"/>
    </source>
</evidence>
<gene>
    <name evidence="2" type="ORF">BDFB_014561</name>
</gene>
<sequence length="110" mass="13118">MQTSRERFTTTRSIQVQLATVHKLETSTEAVRRHFTEHNLLPRTLATSPVVTLEHHKARLQFAREHVSCNIDDWKRVLFTNDSRFCLYSSDRRTGNFRRLNDRYVQCNIR</sequence>
<keyword evidence="3" id="KW-1185">Reference proteome</keyword>
<dbReference type="GO" id="GO:0003677">
    <property type="term" value="F:DNA binding"/>
    <property type="evidence" value="ECO:0007669"/>
    <property type="project" value="InterPro"/>
</dbReference>
<dbReference type="Gene3D" id="3.30.420.10">
    <property type="entry name" value="Ribonuclease H-like superfamily/Ribonuclease H"/>
    <property type="match status" value="1"/>
</dbReference>
<reference evidence="2 3" key="1">
    <citation type="submission" date="2017-03" db="EMBL/GenBank/DDBJ databases">
        <title>Genome of the blue death feigning beetle - Asbolus verrucosus.</title>
        <authorList>
            <person name="Rider S.D."/>
        </authorList>
    </citation>
    <scope>NUCLEOTIDE SEQUENCE [LARGE SCALE GENOMIC DNA]</scope>
    <source>
        <strain evidence="2">Butters</strain>
        <tissue evidence="2">Head and leg muscle</tissue>
    </source>
</reference>
<protein>
    <submittedName>
        <fullName evidence="2">HTH Tnp Tc3 2 domain containing protein</fullName>
    </submittedName>
</protein>
<name>A0A482W3C3_ASBVE</name>
<dbReference type="Pfam" id="PF01498">
    <property type="entry name" value="HTH_Tnp_Tc3_2"/>
    <property type="match status" value="1"/>
</dbReference>
<evidence type="ECO:0000313" key="2">
    <source>
        <dbReference type="EMBL" id="RZC39177.1"/>
    </source>
</evidence>
<organism evidence="2 3">
    <name type="scientific">Asbolus verrucosus</name>
    <name type="common">Desert ironclad beetle</name>
    <dbReference type="NCBI Taxonomy" id="1661398"/>
    <lineage>
        <taxon>Eukaryota</taxon>
        <taxon>Metazoa</taxon>
        <taxon>Ecdysozoa</taxon>
        <taxon>Arthropoda</taxon>
        <taxon>Hexapoda</taxon>
        <taxon>Insecta</taxon>
        <taxon>Pterygota</taxon>
        <taxon>Neoptera</taxon>
        <taxon>Endopterygota</taxon>
        <taxon>Coleoptera</taxon>
        <taxon>Polyphaga</taxon>
        <taxon>Cucujiformia</taxon>
        <taxon>Tenebrionidae</taxon>
        <taxon>Pimeliinae</taxon>
        <taxon>Asbolus</taxon>
    </lineage>
</organism>